<dbReference type="RefSeq" id="XP_028878950.1">
    <property type="nucleotide sequence ID" value="XM_029029766.1"/>
</dbReference>
<feature type="coiled-coil region" evidence="1">
    <location>
        <begin position="647"/>
        <end position="681"/>
    </location>
</feature>
<proteinExistence type="predicted"/>
<feature type="compositionally biased region" description="Low complexity" evidence="2">
    <location>
        <begin position="35"/>
        <end position="50"/>
    </location>
</feature>
<evidence type="ECO:0000256" key="1">
    <source>
        <dbReference type="SAM" id="Coils"/>
    </source>
</evidence>
<keyword evidence="4" id="KW-1185">Reference proteome</keyword>
<comment type="caution">
    <text evidence="3">The sequence shown here is derived from an EMBL/GenBank/DDBJ whole genome shotgun (WGS) entry which is preliminary data.</text>
</comment>
<dbReference type="VEuPathDB" id="TriTrypDB:TM35_000401510"/>
<accession>A0A1X0NJD7</accession>
<organism evidence="3 4">
    <name type="scientific">Trypanosoma theileri</name>
    <dbReference type="NCBI Taxonomy" id="67003"/>
    <lineage>
        <taxon>Eukaryota</taxon>
        <taxon>Discoba</taxon>
        <taxon>Euglenozoa</taxon>
        <taxon>Kinetoplastea</taxon>
        <taxon>Metakinetoplastina</taxon>
        <taxon>Trypanosomatida</taxon>
        <taxon>Trypanosomatidae</taxon>
        <taxon>Trypanosoma</taxon>
    </lineage>
</organism>
<sequence length="845" mass="92952">MDTLAYVCRERDANAVRLEVPLISVKATAFSGGSNTNNNNNNNNNNNENNNGEEVPALLASHRKLLCMNMKQPNRLRVLNRKGKYAETDVHTPVLRHLVSSEGHLDHCAFFAVGGSEVVRLRPVNQANGEISIQLRELNLQEELYGVAVGNGDMAYALGRNHVFEVNMETATKGAVIDLTSRTVVKYPVIAYHHETQLLLTPAKSNCLDLISVTTRKSVLPKVWEPHANAVPTAAFFLQQRTFSNEPDGNVYIVTAARGNSELRLWCYNKETRTFSLKQDICISYDNNDTGAANTNRVHPAQSEGENSFLISCTPSEEYITLCSREHAIAVVVQLHRSSFKVDRITSWKLQGPTLSSVATVGKVAESNVSASVEYQVMLTIRTATGFYEEILDVEKLAGASNTAAMKQASIATWFPSVETSGAGAVGDTAVGVPTALTSVSSSVLGDKMTNAVPQSVASRIVRQQALQFCDTLRSIDEGVVGLQKRASEAMQLFQDARAREEAQTIGRKFAVRNKGRLELELEQQQQQERRQTPQTPGTVSAAQKELLEQIHSIVEEVETLTAGSASDVVKALLSRRLKDSVAKGAKEAEQIELSTLVPSIRSTDSMRIFNNGVDAAMRTLVRAIKDHHAMMQTSLSVTTNSSNDCISKAKTFNESLKREMQQLKNELKETIEVVSQVNIDTTPVPVDPDVLVARAVELAEAGEWGTALTVVLEASDITVLLAFLESKVCVDNKATMVSPQTLTLPTFLSLCLQLSFELGEQPGSIPLRIQLLHAFYVEWDDTLKEMKRQAALDKNHQKPMFELTKQELQSVAEQLAAVQDNSIDRRSRNNLRLLKKLIGSLIAE</sequence>
<gene>
    <name evidence="3" type="ORF">TM35_000401510</name>
</gene>
<evidence type="ECO:0000313" key="3">
    <source>
        <dbReference type="EMBL" id="ORC84884.1"/>
    </source>
</evidence>
<name>A0A1X0NJD7_9TRYP</name>
<keyword evidence="1" id="KW-0175">Coiled coil</keyword>
<evidence type="ECO:0000256" key="2">
    <source>
        <dbReference type="SAM" id="MobiDB-lite"/>
    </source>
</evidence>
<dbReference type="GeneID" id="39989546"/>
<protein>
    <submittedName>
        <fullName evidence="3">Uncharacterized protein</fullName>
    </submittedName>
</protein>
<dbReference type="EMBL" id="NBCO01000040">
    <property type="protein sequence ID" value="ORC84884.1"/>
    <property type="molecule type" value="Genomic_DNA"/>
</dbReference>
<reference evidence="3 4" key="1">
    <citation type="submission" date="2017-03" db="EMBL/GenBank/DDBJ databases">
        <title>An alternative strategy for trypanosome survival in the mammalian bloodstream revealed through genome and transcriptome analysis of the ubiquitous bovine parasite Trypanosoma (Megatrypanum) theileri.</title>
        <authorList>
            <person name="Kelly S."/>
            <person name="Ivens A."/>
            <person name="Mott A."/>
            <person name="O'Neill E."/>
            <person name="Emms D."/>
            <person name="Macleod O."/>
            <person name="Voorheis P."/>
            <person name="Matthews J."/>
            <person name="Matthews K."/>
            <person name="Carrington M."/>
        </authorList>
    </citation>
    <scope>NUCLEOTIDE SEQUENCE [LARGE SCALE GENOMIC DNA]</scope>
    <source>
        <strain evidence="3">Edinburgh</strain>
    </source>
</reference>
<dbReference type="OrthoDB" id="21128at2759"/>
<feature type="region of interest" description="Disordered" evidence="2">
    <location>
        <begin position="29"/>
        <end position="53"/>
    </location>
</feature>
<dbReference type="AlphaFoldDB" id="A0A1X0NJD7"/>
<evidence type="ECO:0000313" key="4">
    <source>
        <dbReference type="Proteomes" id="UP000192257"/>
    </source>
</evidence>
<dbReference type="Proteomes" id="UP000192257">
    <property type="component" value="Unassembled WGS sequence"/>
</dbReference>